<dbReference type="AlphaFoldDB" id="A0A165DMN7"/>
<dbReference type="InParanoid" id="A0A165DMN7"/>
<accession>A0A165DMN7</accession>
<dbReference type="GeneID" id="63824140"/>
<dbReference type="RefSeq" id="XP_040762951.1">
    <property type="nucleotide sequence ID" value="XM_040907111.1"/>
</dbReference>
<keyword evidence="2" id="KW-1185">Reference proteome</keyword>
<proteinExistence type="predicted"/>
<dbReference type="Proteomes" id="UP000076871">
    <property type="component" value="Unassembled WGS sequence"/>
</dbReference>
<reference evidence="1 2" key="1">
    <citation type="journal article" date="2016" name="Mol. Biol. Evol.">
        <title>Comparative Genomics of Early-Diverging Mushroom-Forming Fungi Provides Insights into the Origins of Lignocellulose Decay Capabilities.</title>
        <authorList>
            <person name="Nagy L.G."/>
            <person name="Riley R."/>
            <person name="Tritt A."/>
            <person name="Adam C."/>
            <person name="Daum C."/>
            <person name="Floudas D."/>
            <person name="Sun H."/>
            <person name="Yadav J.S."/>
            <person name="Pangilinan J."/>
            <person name="Larsson K.H."/>
            <person name="Matsuura K."/>
            <person name="Barry K."/>
            <person name="Labutti K."/>
            <person name="Kuo R."/>
            <person name="Ohm R.A."/>
            <person name="Bhattacharya S.S."/>
            <person name="Shirouzu T."/>
            <person name="Yoshinaga Y."/>
            <person name="Martin F.M."/>
            <person name="Grigoriev I.V."/>
            <person name="Hibbett D.S."/>
        </authorList>
    </citation>
    <scope>NUCLEOTIDE SEQUENCE [LARGE SCALE GENOMIC DNA]</scope>
    <source>
        <strain evidence="1 2">93-53</strain>
    </source>
</reference>
<dbReference type="STRING" id="1314785.A0A165DMN7"/>
<organism evidence="1 2">
    <name type="scientific">Laetiporus sulphureus 93-53</name>
    <dbReference type="NCBI Taxonomy" id="1314785"/>
    <lineage>
        <taxon>Eukaryota</taxon>
        <taxon>Fungi</taxon>
        <taxon>Dikarya</taxon>
        <taxon>Basidiomycota</taxon>
        <taxon>Agaricomycotina</taxon>
        <taxon>Agaricomycetes</taxon>
        <taxon>Polyporales</taxon>
        <taxon>Laetiporus</taxon>
    </lineage>
</organism>
<protein>
    <submittedName>
        <fullName evidence="1">Uncharacterized protein</fullName>
    </submittedName>
</protein>
<evidence type="ECO:0000313" key="2">
    <source>
        <dbReference type="Proteomes" id="UP000076871"/>
    </source>
</evidence>
<sequence length="260" mass="27867">MSDAHAHLMIYGAKMELNFEDATSTDDRRLWLGPDVLEGLAGGLLGKTDLASRPLLAHRTLALLCVDGHALWVYPRALDITEHSGKLLGGRWTRAGEVQGEEDGEVSGVFLDAAMALVPVPPPTEAMLEERAMRGVLRDGRGGPNAESGQISVHAMAHEEHDGYWDGEFEQVEGYGDPLGSDLHLPFTGWSEQPMMNPGACLLAALLAVGDVYGALAPPRTKADIAAGGRVTGEARSWQSKTPDPVDTLEDLQACRLAPR</sequence>
<dbReference type="OrthoDB" id="3501663at2759"/>
<dbReference type="EMBL" id="KV427631">
    <property type="protein sequence ID" value="KZT05211.1"/>
    <property type="molecule type" value="Genomic_DNA"/>
</dbReference>
<evidence type="ECO:0000313" key="1">
    <source>
        <dbReference type="EMBL" id="KZT05211.1"/>
    </source>
</evidence>
<gene>
    <name evidence="1" type="ORF">LAESUDRAFT_715017</name>
</gene>
<name>A0A165DMN7_9APHY</name>